<evidence type="ECO:0000256" key="1">
    <source>
        <dbReference type="ARBA" id="ARBA00008645"/>
    </source>
</evidence>
<feature type="transmembrane region" description="Helical" evidence="6">
    <location>
        <begin position="7"/>
        <end position="27"/>
    </location>
</feature>
<evidence type="ECO:0000256" key="6">
    <source>
        <dbReference type="SAM" id="Phobius"/>
    </source>
</evidence>
<dbReference type="EMBL" id="FPAJ01000001">
    <property type="protein sequence ID" value="SFS57352.1"/>
    <property type="molecule type" value="Genomic_DNA"/>
</dbReference>
<evidence type="ECO:0000256" key="3">
    <source>
        <dbReference type="ARBA" id="ARBA00022487"/>
    </source>
</evidence>
<evidence type="ECO:0000259" key="7">
    <source>
        <dbReference type="Pfam" id="PF12697"/>
    </source>
</evidence>
<dbReference type="PANTHER" id="PTHR14189:SF0">
    <property type="entry name" value="PROTEIN PHOSPHATASE METHYLESTERASE 1"/>
    <property type="match status" value="1"/>
</dbReference>
<dbReference type="AlphaFoldDB" id="A0A1I6QY69"/>
<evidence type="ECO:0000256" key="5">
    <source>
        <dbReference type="ARBA" id="ARBA00049203"/>
    </source>
</evidence>
<keyword evidence="6" id="KW-0812">Transmembrane</keyword>
<comment type="similarity">
    <text evidence="1">Belongs to the AB hydrolase superfamily.</text>
</comment>
<evidence type="ECO:0000313" key="8">
    <source>
        <dbReference type="EMBL" id="SFS57352.1"/>
    </source>
</evidence>
<sequence length="329" mass="35183">MKTLFKIALTIVLSVAITLGVAVVLVLTDPPKPVAERKVLDFDAYLSQDAAMPVIPPLLSTPMRDGYALKYRRFDGPAGAPLLVLVHGSGWHGLQFVEMAQKLSEKAAVLAPDLRGHGTAPGQRGDIDYIAQLEDDLIDLITAVHVPGQKIVMGGHSSGGGLVARFAGSEYGPLLDGAVLLAPFLKYNAPTTQQNSGGWETVQLRRMIGLSILNAFRITALNDRTVIQFAMPQQVLDGPLGDTATTAYSYRLNSGFAPRGDYLADVAALPKFLLVAGADDSAFYADKYEETMASVNDKGTYVIVPEYGHLAIVDAPEAAQAISDFLDEI</sequence>
<dbReference type="Proteomes" id="UP000199239">
    <property type="component" value="Unassembled WGS sequence"/>
</dbReference>
<dbReference type="InterPro" id="IPR029058">
    <property type="entry name" value="AB_hydrolase_fold"/>
</dbReference>
<keyword evidence="9" id="KW-1185">Reference proteome</keyword>
<comment type="catalytic activity">
    <reaction evidence="5">
        <text>[phosphatase 2A protein]-C-terminal L-leucine methyl ester + H2O = [phosphatase 2A protein]-C-terminal L-leucine + methanol + H(+)</text>
        <dbReference type="Rhea" id="RHEA:48548"/>
        <dbReference type="Rhea" id="RHEA-COMP:12134"/>
        <dbReference type="Rhea" id="RHEA-COMP:12135"/>
        <dbReference type="ChEBI" id="CHEBI:15377"/>
        <dbReference type="ChEBI" id="CHEBI:15378"/>
        <dbReference type="ChEBI" id="CHEBI:17790"/>
        <dbReference type="ChEBI" id="CHEBI:90516"/>
        <dbReference type="ChEBI" id="CHEBI:90517"/>
        <dbReference type="EC" id="3.1.1.89"/>
    </reaction>
</comment>
<dbReference type="STRING" id="394264.SAMN04488040_1056"/>
<keyword evidence="3" id="KW-0719">Serine esterase</keyword>
<keyword evidence="4 8" id="KW-0378">Hydrolase</keyword>
<dbReference type="InterPro" id="IPR016812">
    <property type="entry name" value="PPase_methylesterase_euk"/>
</dbReference>
<evidence type="ECO:0000256" key="2">
    <source>
        <dbReference type="ARBA" id="ARBA00013111"/>
    </source>
</evidence>
<feature type="domain" description="AB hydrolase-1" evidence="7">
    <location>
        <begin position="83"/>
        <end position="318"/>
    </location>
</feature>
<evidence type="ECO:0000313" key="9">
    <source>
        <dbReference type="Proteomes" id="UP000199239"/>
    </source>
</evidence>
<dbReference type="EC" id="3.1.1.89" evidence="2"/>
<protein>
    <recommendedName>
        <fullName evidence="2">protein phosphatase methylesterase-1</fullName>
        <ecNumber evidence="2">3.1.1.89</ecNumber>
    </recommendedName>
</protein>
<dbReference type="RefSeq" id="WP_217644005.1">
    <property type="nucleotide sequence ID" value="NZ_FPAJ01000001.1"/>
</dbReference>
<evidence type="ECO:0000256" key="4">
    <source>
        <dbReference type="ARBA" id="ARBA00022801"/>
    </source>
</evidence>
<name>A0A1I6QY69_9RHOB</name>
<keyword evidence="6" id="KW-1133">Transmembrane helix</keyword>
<proteinExistence type="inferred from homology"/>
<dbReference type="GO" id="GO:0051723">
    <property type="term" value="F:protein methylesterase activity"/>
    <property type="evidence" value="ECO:0007669"/>
    <property type="project" value="UniProtKB-EC"/>
</dbReference>
<dbReference type="SUPFAM" id="SSF53474">
    <property type="entry name" value="alpha/beta-Hydrolases"/>
    <property type="match status" value="1"/>
</dbReference>
<reference evidence="9" key="1">
    <citation type="submission" date="2016-10" db="EMBL/GenBank/DDBJ databases">
        <authorList>
            <person name="Varghese N."/>
            <person name="Submissions S."/>
        </authorList>
    </citation>
    <scope>NUCLEOTIDE SEQUENCE [LARGE SCALE GENOMIC DNA]</scope>
    <source>
        <strain evidence="9">DSM 23422</strain>
    </source>
</reference>
<dbReference type="Gene3D" id="3.40.50.1820">
    <property type="entry name" value="alpha/beta hydrolase"/>
    <property type="match status" value="1"/>
</dbReference>
<dbReference type="PANTHER" id="PTHR14189">
    <property type="entry name" value="PROTEIN PHOSPHATASE METHYLESTERASE-1 RELATED"/>
    <property type="match status" value="1"/>
</dbReference>
<keyword evidence="6" id="KW-0472">Membrane</keyword>
<gene>
    <name evidence="8" type="ORF">SAMN04488040_1056</name>
</gene>
<dbReference type="InterPro" id="IPR000073">
    <property type="entry name" value="AB_hydrolase_1"/>
</dbReference>
<dbReference type="Pfam" id="PF12697">
    <property type="entry name" value="Abhydrolase_6"/>
    <property type="match status" value="1"/>
</dbReference>
<organism evidence="8 9">
    <name type="scientific">Sulfitobacter marinus</name>
    <dbReference type="NCBI Taxonomy" id="394264"/>
    <lineage>
        <taxon>Bacteria</taxon>
        <taxon>Pseudomonadati</taxon>
        <taxon>Pseudomonadota</taxon>
        <taxon>Alphaproteobacteria</taxon>
        <taxon>Rhodobacterales</taxon>
        <taxon>Roseobacteraceae</taxon>
        <taxon>Sulfitobacter</taxon>
    </lineage>
</organism>
<accession>A0A1I6QY69</accession>